<dbReference type="AlphaFoldDB" id="A0AAD3SFD7"/>
<feature type="transmembrane region" description="Helical" evidence="2">
    <location>
        <begin position="324"/>
        <end position="343"/>
    </location>
</feature>
<sequence length="475" mass="53088">MNLTVSSSGSIQSSETGSVSPSLETSHSYGKHFSNDMLVAMERRCEDAGSPDAPRKMKVQSTLGSQSSLAGSPMTTSDQVEEVVEDDDDFHNPTLNALKMLLEANVTQTYFDSLTQEGWQTVCDLMEKYLLVETEEARDEFKSSSSLVAANQDSFSVSLLGTLVSSNCSQRLSDRRVSDAYSNHAQEWANQNGLSIRWQRAHLAWYAWRGTPEMSGWRGGSCLGGLQQECLFPTGYVSKGVLLGFNIYRLGIHRIGANARFDSVVAFADMGVFGRRGGSRLCSFQKECILLSGLLMLVRCWFYELAGLFFAGLALAFKSHSSRTAFFLFGRLYFAWYGILPVWCTADVVHLPGMEAICFFIEQRELLARLYFARFVVLPVWCPADVVYLPDMDDVCFLVGQNELLAQYAVSCLAGMEYWPVWWACRVMLVVGMLHNADLAKKKKLDQLMPLPVWCFSRNGFSSQLVEKVGMVFPD</sequence>
<organism evidence="3 4">
    <name type="scientific">Nepenthes gracilis</name>
    <name type="common">Slender pitcher plant</name>
    <dbReference type="NCBI Taxonomy" id="150966"/>
    <lineage>
        <taxon>Eukaryota</taxon>
        <taxon>Viridiplantae</taxon>
        <taxon>Streptophyta</taxon>
        <taxon>Embryophyta</taxon>
        <taxon>Tracheophyta</taxon>
        <taxon>Spermatophyta</taxon>
        <taxon>Magnoliopsida</taxon>
        <taxon>eudicotyledons</taxon>
        <taxon>Gunneridae</taxon>
        <taxon>Pentapetalae</taxon>
        <taxon>Caryophyllales</taxon>
        <taxon>Nepenthaceae</taxon>
        <taxon>Nepenthes</taxon>
    </lineage>
</organism>
<feature type="compositionally biased region" description="Low complexity" evidence="1">
    <location>
        <begin position="1"/>
        <end position="20"/>
    </location>
</feature>
<gene>
    <name evidence="3" type="ORF">Nepgr_011571</name>
</gene>
<feature type="compositionally biased region" description="Polar residues" evidence="1">
    <location>
        <begin position="59"/>
        <end position="78"/>
    </location>
</feature>
<feature type="region of interest" description="Disordered" evidence="1">
    <location>
        <begin position="45"/>
        <end position="78"/>
    </location>
</feature>
<reference evidence="3" key="1">
    <citation type="submission" date="2023-05" db="EMBL/GenBank/DDBJ databases">
        <title>Nepenthes gracilis genome sequencing.</title>
        <authorList>
            <person name="Fukushima K."/>
        </authorList>
    </citation>
    <scope>NUCLEOTIDE SEQUENCE</scope>
    <source>
        <strain evidence="3">SING2019-196</strain>
    </source>
</reference>
<feature type="region of interest" description="Disordered" evidence="1">
    <location>
        <begin position="1"/>
        <end position="27"/>
    </location>
</feature>
<evidence type="ECO:0000313" key="4">
    <source>
        <dbReference type="Proteomes" id="UP001279734"/>
    </source>
</evidence>
<accession>A0AAD3SFD7</accession>
<keyword evidence="2" id="KW-0812">Transmembrane</keyword>
<dbReference type="Proteomes" id="UP001279734">
    <property type="component" value="Unassembled WGS sequence"/>
</dbReference>
<keyword evidence="2" id="KW-1133">Transmembrane helix</keyword>
<evidence type="ECO:0000256" key="1">
    <source>
        <dbReference type="SAM" id="MobiDB-lite"/>
    </source>
</evidence>
<proteinExistence type="predicted"/>
<keyword evidence="2" id="KW-0472">Membrane</keyword>
<keyword evidence="4" id="KW-1185">Reference proteome</keyword>
<dbReference type="EMBL" id="BSYO01000009">
    <property type="protein sequence ID" value="GMH09730.1"/>
    <property type="molecule type" value="Genomic_DNA"/>
</dbReference>
<name>A0AAD3SFD7_NEPGR</name>
<feature type="transmembrane region" description="Helical" evidence="2">
    <location>
        <begin position="289"/>
        <end position="317"/>
    </location>
</feature>
<comment type="caution">
    <text evidence="3">The sequence shown here is derived from an EMBL/GenBank/DDBJ whole genome shotgun (WGS) entry which is preliminary data.</text>
</comment>
<evidence type="ECO:0000313" key="3">
    <source>
        <dbReference type="EMBL" id="GMH09730.1"/>
    </source>
</evidence>
<protein>
    <submittedName>
        <fullName evidence="3">Uncharacterized protein</fullName>
    </submittedName>
</protein>
<evidence type="ECO:0000256" key="2">
    <source>
        <dbReference type="SAM" id="Phobius"/>
    </source>
</evidence>